<feature type="domain" description="Transposase IS200-like" evidence="1">
    <location>
        <begin position="17"/>
        <end position="155"/>
    </location>
</feature>
<dbReference type="AlphaFoldDB" id="A0A1G8EDV3"/>
<dbReference type="Pfam" id="PF01797">
    <property type="entry name" value="Y1_Tnp"/>
    <property type="match status" value="1"/>
</dbReference>
<dbReference type="Gene3D" id="3.30.70.1290">
    <property type="entry name" value="Transposase IS200-like"/>
    <property type="match status" value="1"/>
</dbReference>
<dbReference type="PANTHER" id="PTHR36966:SF1">
    <property type="entry name" value="REP-ASSOCIATED TYROSINE TRANSPOSASE"/>
    <property type="match status" value="1"/>
</dbReference>
<protein>
    <submittedName>
        <fullName evidence="2">REP element-mobilizing transposase RayT</fullName>
    </submittedName>
</protein>
<dbReference type="GO" id="GO:0004803">
    <property type="term" value="F:transposase activity"/>
    <property type="evidence" value="ECO:0007669"/>
    <property type="project" value="InterPro"/>
</dbReference>
<evidence type="ECO:0000313" key="2">
    <source>
        <dbReference type="EMBL" id="SDH67950.1"/>
    </source>
</evidence>
<dbReference type="SUPFAM" id="SSF143422">
    <property type="entry name" value="Transposase IS200-like"/>
    <property type="match status" value="1"/>
</dbReference>
<dbReference type="InterPro" id="IPR002686">
    <property type="entry name" value="Transposase_17"/>
</dbReference>
<dbReference type="GO" id="GO:0006313">
    <property type="term" value="P:DNA transposition"/>
    <property type="evidence" value="ECO:0007669"/>
    <property type="project" value="InterPro"/>
</dbReference>
<dbReference type="GO" id="GO:0043565">
    <property type="term" value="F:sequence-specific DNA binding"/>
    <property type="evidence" value="ECO:0007669"/>
    <property type="project" value="TreeGrafter"/>
</dbReference>
<organism evidence="2 3">
    <name type="scientific">Myroides phaeus</name>
    <dbReference type="NCBI Taxonomy" id="702745"/>
    <lineage>
        <taxon>Bacteria</taxon>
        <taxon>Pseudomonadati</taxon>
        <taxon>Bacteroidota</taxon>
        <taxon>Flavobacteriia</taxon>
        <taxon>Flavobacteriales</taxon>
        <taxon>Flavobacteriaceae</taxon>
        <taxon>Myroides</taxon>
    </lineage>
</organism>
<evidence type="ECO:0000259" key="1">
    <source>
        <dbReference type="SMART" id="SM01321"/>
    </source>
</evidence>
<keyword evidence="3" id="KW-1185">Reference proteome</keyword>
<gene>
    <name evidence="2" type="ORF">SAMN05421818_11057</name>
</gene>
<dbReference type="STRING" id="702745.SAMN05421818_11057"/>
<proteinExistence type="predicted"/>
<sequence>MHRPSRRSIRLKGYDYSQEGLYFITICCKDNKSRFGYIFNDEMILNEAGKMVEERYKALESKFPNIRCDEMVVMPNHFHCIIEIINSDKEEWRVNVSICKIVQWFKTMTTNEYIKGVRNLGWKRFDKQLWQRNYYEHVIRTYQSYCIISNYILCNPERWLKDKYNNEYYDY</sequence>
<dbReference type="PANTHER" id="PTHR36966">
    <property type="entry name" value="REP-ASSOCIATED TYROSINE TRANSPOSASE"/>
    <property type="match status" value="1"/>
</dbReference>
<name>A0A1G8EDV3_9FLAO</name>
<dbReference type="RefSeq" id="WP_090408190.1">
    <property type="nucleotide sequence ID" value="NZ_FNDQ01000010.1"/>
</dbReference>
<reference evidence="3" key="1">
    <citation type="submission" date="2016-10" db="EMBL/GenBank/DDBJ databases">
        <authorList>
            <person name="Varghese N."/>
            <person name="Submissions S."/>
        </authorList>
    </citation>
    <scope>NUCLEOTIDE SEQUENCE [LARGE SCALE GENOMIC DNA]</scope>
    <source>
        <strain evidence="3">DSM 23313</strain>
    </source>
</reference>
<dbReference type="EMBL" id="FNDQ01000010">
    <property type="protein sequence ID" value="SDH67950.1"/>
    <property type="molecule type" value="Genomic_DNA"/>
</dbReference>
<dbReference type="InterPro" id="IPR036515">
    <property type="entry name" value="Transposase_17_sf"/>
</dbReference>
<accession>A0A1G8EDV3</accession>
<evidence type="ECO:0000313" key="3">
    <source>
        <dbReference type="Proteomes" id="UP000243588"/>
    </source>
</evidence>
<dbReference type="SMART" id="SM01321">
    <property type="entry name" value="Y1_Tnp"/>
    <property type="match status" value="1"/>
</dbReference>
<dbReference type="Proteomes" id="UP000243588">
    <property type="component" value="Unassembled WGS sequence"/>
</dbReference>
<dbReference type="InterPro" id="IPR052715">
    <property type="entry name" value="RAYT_transposase"/>
</dbReference>